<protein>
    <submittedName>
        <fullName evidence="1">Uncharacterized protein</fullName>
    </submittedName>
</protein>
<dbReference type="Proteomes" id="UP000220106">
    <property type="component" value="Unassembled WGS sequence"/>
</dbReference>
<organism evidence="1 2">
    <name type="scientific">Peribacillus butanolivorans</name>
    <dbReference type="NCBI Taxonomy" id="421767"/>
    <lineage>
        <taxon>Bacteria</taxon>
        <taxon>Bacillati</taxon>
        <taxon>Bacillota</taxon>
        <taxon>Bacilli</taxon>
        <taxon>Bacillales</taxon>
        <taxon>Bacillaceae</taxon>
        <taxon>Peribacillus</taxon>
    </lineage>
</organism>
<evidence type="ECO:0000313" key="2">
    <source>
        <dbReference type="Proteomes" id="UP000220106"/>
    </source>
</evidence>
<accession>A0AAX0RX40</accession>
<dbReference type="EMBL" id="NUEQ01000106">
    <property type="protein sequence ID" value="PEJ26687.1"/>
    <property type="molecule type" value="Genomic_DNA"/>
</dbReference>
<dbReference type="AlphaFoldDB" id="A0AAX0RX40"/>
<sequence>MKPPLKYSIYSILYFSEDGIWEYEIYQGLKNHYNKQSLSKIRSILLELSNKSWTDEVEVVTHNDSILRKYKLQARHKEFIDYQLSPRKIIDELGLKIGNVITGRGTA</sequence>
<reference evidence="1 2" key="1">
    <citation type="submission" date="2017-09" db="EMBL/GenBank/DDBJ databases">
        <title>Large-scale bioinformatics analysis of Bacillus genomes uncovers conserved roles of natural products in bacterial physiology.</title>
        <authorList>
            <consortium name="Agbiome Team Llc"/>
            <person name="Bleich R.M."/>
            <person name="Kirk G.J."/>
            <person name="Santa Maria K.C."/>
            <person name="Allen S.E."/>
            <person name="Farag S."/>
            <person name="Shank E.A."/>
            <person name="Bowers A."/>
        </authorList>
    </citation>
    <scope>NUCLEOTIDE SEQUENCE [LARGE SCALE GENOMIC DNA]</scope>
    <source>
        <strain evidence="1 2">AFS003229</strain>
    </source>
</reference>
<name>A0AAX0RX40_9BACI</name>
<dbReference type="RefSeq" id="WP_098177783.1">
    <property type="nucleotide sequence ID" value="NZ_JAIQVE010000056.1"/>
</dbReference>
<gene>
    <name evidence="1" type="ORF">CN689_24880</name>
</gene>
<proteinExistence type="predicted"/>
<evidence type="ECO:0000313" key="1">
    <source>
        <dbReference type="EMBL" id="PEJ26687.1"/>
    </source>
</evidence>
<comment type="caution">
    <text evidence="1">The sequence shown here is derived from an EMBL/GenBank/DDBJ whole genome shotgun (WGS) entry which is preliminary data.</text>
</comment>